<evidence type="ECO:0000256" key="1">
    <source>
        <dbReference type="SAM" id="Phobius"/>
    </source>
</evidence>
<keyword evidence="4" id="KW-1185">Reference proteome</keyword>
<sequence>MITYELTRWDMLAGFMTVGFRNRILLVFIFAVPLFNRLLTLAPKFGTHSLPYLLFDLLIYLVGFAAVFIILQVVFGLVNAFTPKHRGVVGRHVLEITEEGLVERTDFNETLHKWSSICRILSLWGYIYIYVSDSNSYQIPKRCFPPLVIEDFLSDIRRRAKQINS</sequence>
<keyword evidence="1" id="KW-0472">Membrane</keyword>
<protein>
    <submittedName>
        <fullName evidence="3">YcxB family protein</fullName>
    </submittedName>
</protein>
<gene>
    <name evidence="3" type="ORF">FEV09_12115</name>
</gene>
<accession>A0A9X4MBF9</accession>
<feature type="transmembrane region" description="Helical" evidence="1">
    <location>
        <begin position="52"/>
        <end position="78"/>
    </location>
</feature>
<dbReference type="InterPro" id="IPR025588">
    <property type="entry name" value="YcxB-like_C"/>
</dbReference>
<dbReference type="AlphaFoldDB" id="A0A9X4MBF9"/>
<keyword evidence="1" id="KW-1133">Transmembrane helix</keyword>
<evidence type="ECO:0000313" key="4">
    <source>
        <dbReference type="Proteomes" id="UP001152872"/>
    </source>
</evidence>
<dbReference type="RefSeq" id="WP_009627424.1">
    <property type="nucleotide sequence ID" value="NZ_VBTY01000093.1"/>
</dbReference>
<comment type="caution">
    <text evidence="3">The sequence shown here is derived from an EMBL/GenBank/DDBJ whole genome shotgun (WGS) entry which is preliminary data.</text>
</comment>
<feature type="domain" description="YcxB-like C-terminal" evidence="2">
    <location>
        <begin position="96"/>
        <end position="152"/>
    </location>
</feature>
<feature type="transmembrane region" description="Helical" evidence="1">
    <location>
        <begin position="12"/>
        <end position="32"/>
    </location>
</feature>
<reference evidence="3" key="1">
    <citation type="submission" date="2019-05" db="EMBL/GenBank/DDBJ databases">
        <title>Whole genome sequencing of Pseudanabaena catenata USMAC16.</title>
        <authorList>
            <person name="Khan Z."/>
            <person name="Omar W.M."/>
            <person name="Convey P."/>
            <person name="Merican F."/>
            <person name="Najimudin N."/>
        </authorList>
    </citation>
    <scope>NUCLEOTIDE SEQUENCE</scope>
    <source>
        <strain evidence="3">USMAC16</strain>
    </source>
</reference>
<dbReference type="Proteomes" id="UP001152872">
    <property type="component" value="Unassembled WGS sequence"/>
</dbReference>
<keyword evidence="1" id="KW-0812">Transmembrane</keyword>
<dbReference type="Pfam" id="PF14317">
    <property type="entry name" value="YcxB"/>
    <property type="match status" value="1"/>
</dbReference>
<organism evidence="3 4">
    <name type="scientific">Pseudanabaena catenata USMAC16</name>
    <dbReference type="NCBI Taxonomy" id="1855837"/>
    <lineage>
        <taxon>Bacteria</taxon>
        <taxon>Bacillati</taxon>
        <taxon>Cyanobacteriota</taxon>
        <taxon>Cyanophyceae</taxon>
        <taxon>Pseudanabaenales</taxon>
        <taxon>Pseudanabaenaceae</taxon>
        <taxon>Pseudanabaena</taxon>
    </lineage>
</organism>
<evidence type="ECO:0000259" key="2">
    <source>
        <dbReference type="Pfam" id="PF14317"/>
    </source>
</evidence>
<name>A0A9X4MBF9_9CYAN</name>
<evidence type="ECO:0000313" key="3">
    <source>
        <dbReference type="EMBL" id="MDG3495305.1"/>
    </source>
</evidence>
<dbReference type="EMBL" id="VBTY01000093">
    <property type="protein sequence ID" value="MDG3495305.1"/>
    <property type="molecule type" value="Genomic_DNA"/>
</dbReference>
<proteinExistence type="predicted"/>